<dbReference type="InterPro" id="IPR053204">
    <property type="entry name" value="Oxopyrrolidines_Biosynth-assoc"/>
</dbReference>
<protein>
    <submittedName>
        <fullName evidence="2">Uncharacterized protein</fullName>
    </submittedName>
</protein>
<reference evidence="2 3" key="1">
    <citation type="submission" date="2017-06" db="EMBL/GenBank/DDBJ databases">
        <title>Comparative genomic analysis of Ambrosia Fusariam Clade fungi.</title>
        <authorList>
            <person name="Stajich J.E."/>
            <person name="Carrillo J."/>
            <person name="Kijimoto T."/>
            <person name="Eskalen A."/>
            <person name="O'Donnell K."/>
            <person name="Kasson M."/>
        </authorList>
    </citation>
    <scope>NUCLEOTIDE SEQUENCE [LARGE SCALE GENOMIC DNA]</scope>
    <source>
        <strain evidence="2 3">NRRL62584</strain>
    </source>
</reference>
<evidence type="ECO:0000256" key="1">
    <source>
        <dbReference type="SAM" id="MobiDB-lite"/>
    </source>
</evidence>
<organism evidence="2 3">
    <name type="scientific">Fusarium duplospermum</name>
    <dbReference type="NCBI Taxonomy" id="1325734"/>
    <lineage>
        <taxon>Eukaryota</taxon>
        <taxon>Fungi</taxon>
        <taxon>Dikarya</taxon>
        <taxon>Ascomycota</taxon>
        <taxon>Pezizomycotina</taxon>
        <taxon>Sordariomycetes</taxon>
        <taxon>Hypocreomycetidae</taxon>
        <taxon>Hypocreales</taxon>
        <taxon>Nectriaceae</taxon>
        <taxon>Fusarium</taxon>
        <taxon>Fusarium solani species complex</taxon>
    </lineage>
</organism>
<dbReference type="Pfam" id="PF12311">
    <property type="entry name" value="DUF3632"/>
    <property type="match status" value="1"/>
</dbReference>
<dbReference type="PANTHER" id="PTHR38797:SF4">
    <property type="entry name" value="NUCLEAR PORE COMPLEX PROTEIN NUP85"/>
    <property type="match status" value="1"/>
</dbReference>
<keyword evidence="3" id="KW-1185">Reference proteome</keyword>
<dbReference type="EMBL" id="NKCI01000433">
    <property type="protein sequence ID" value="RSL41233.1"/>
    <property type="molecule type" value="Genomic_DNA"/>
</dbReference>
<sequence>MSMSTTKSQVGHDASFRHEVMEGFLTDLHDVSTAKDKQGLLTSIQSFAFQFLKNASVKSPAQLEEVDQGVQVLWRMFIETAKVLEKDDPFHDKLVLLLLWTNEFDRLHKSLRSPNNLNTSWESYGFADSLQESWEYAVSSGTSSQLCNLATFSSKALSAGVCQDSLAMTALWYLRQALKTSDKAMTTRLLAGAVVWVDQCRHRLLAPSTLDHSHGAHPKVNSSASGAQAQTQDVKRPGFSLDRWLLWRGRFQQLSHSEDSSVAKEAKRGFMAMINCGRDLDYEVPGEARFAERLQKAMWEALVESGKESVDGDEIDINVDWVD</sequence>
<comment type="caution">
    <text evidence="2">The sequence shown here is derived from an EMBL/GenBank/DDBJ whole genome shotgun (WGS) entry which is preliminary data.</text>
</comment>
<dbReference type="PANTHER" id="PTHR38797">
    <property type="entry name" value="NUCLEAR PORE COMPLEX PROTEIN NUP85-RELATED"/>
    <property type="match status" value="1"/>
</dbReference>
<accession>A0A428NK97</accession>
<name>A0A428NK97_9HYPO</name>
<dbReference type="InterPro" id="IPR022085">
    <property type="entry name" value="OpdG"/>
</dbReference>
<dbReference type="Proteomes" id="UP000288168">
    <property type="component" value="Unassembled WGS sequence"/>
</dbReference>
<feature type="compositionally biased region" description="Polar residues" evidence="1">
    <location>
        <begin position="220"/>
        <end position="232"/>
    </location>
</feature>
<proteinExistence type="predicted"/>
<feature type="region of interest" description="Disordered" evidence="1">
    <location>
        <begin position="211"/>
        <end position="232"/>
    </location>
</feature>
<dbReference type="AlphaFoldDB" id="A0A428NK97"/>
<evidence type="ECO:0000313" key="3">
    <source>
        <dbReference type="Proteomes" id="UP000288168"/>
    </source>
</evidence>
<dbReference type="OrthoDB" id="5403091at2759"/>
<evidence type="ECO:0000313" key="2">
    <source>
        <dbReference type="EMBL" id="RSL41233.1"/>
    </source>
</evidence>
<gene>
    <name evidence="2" type="ORF">CEP54_015885</name>
</gene>